<evidence type="ECO:0000256" key="3">
    <source>
        <dbReference type="ARBA" id="ARBA00022729"/>
    </source>
</evidence>
<keyword evidence="3 6" id="KW-0732">Signal</keyword>
<dbReference type="PANTHER" id="PTHR45785:SF2">
    <property type="entry name" value="COMPLEMENT FACTOR H-RELATED"/>
    <property type="match status" value="1"/>
</dbReference>
<feature type="signal peptide" evidence="6">
    <location>
        <begin position="1"/>
        <end position="20"/>
    </location>
</feature>
<feature type="chain" id="PRO_5045884062" description="Sushi domain-containing protein" evidence="6">
    <location>
        <begin position="21"/>
        <end position="272"/>
    </location>
</feature>
<evidence type="ECO:0000256" key="5">
    <source>
        <dbReference type="PROSITE-ProRule" id="PRU00302"/>
    </source>
</evidence>
<gene>
    <name evidence="8" type="ORF">CHARACLAT_027103</name>
</gene>
<comment type="caution">
    <text evidence="5">Lacks conserved residue(s) required for the propagation of feature annotation.</text>
</comment>
<keyword evidence="4 5" id="KW-1015">Disulfide bond</keyword>
<comment type="subcellular location">
    <subcellularLocation>
        <location evidence="1">Virion</location>
    </subcellularLocation>
</comment>
<accession>A0ABU7EQC0</accession>
<dbReference type="SUPFAM" id="SSF57535">
    <property type="entry name" value="Complement control module/SCR domain"/>
    <property type="match status" value="3"/>
</dbReference>
<dbReference type="InterPro" id="IPR035976">
    <property type="entry name" value="Sushi/SCR/CCP_sf"/>
</dbReference>
<dbReference type="InterPro" id="IPR000436">
    <property type="entry name" value="Sushi_SCR_CCP_dom"/>
</dbReference>
<proteinExistence type="predicted"/>
<feature type="domain" description="Sushi" evidence="7">
    <location>
        <begin position="147"/>
        <end position="209"/>
    </location>
</feature>
<organism evidence="8 9">
    <name type="scientific">Characodon lateralis</name>
    <dbReference type="NCBI Taxonomy" id="208331"/>
    <lineage>
        <taxon>Eukaryota</taxon>
        <taxon>Metazoa</taxon>
        <taxon>Chordata</taxon>
        <taxon>Craniata</taxon>
        <taxon>Vertebrata</taxon>
        <taxon>Euteleostomi</taxon>
        <taxon>Actinopterygii</taxon>
        <taxon>Neopterygii</taxon>
        <taxon>Teleostei</taxon>
        <taxon>Neoteleostei</taxon>
        <taxon>Acanthomorphata</taxon>
        <taxon>Ovalentaria</taxon>
        <taxon>Atherinomorphae</taxon>
        <taxon>Cyprinodontiformes</taxon>
        <taxon>Goodeidae</taxon>
        <taxon>Characodon</taxon>
    </lineage>
</organism>
<protein>
    <recommendedName>
        <fullName evidence="7">Sushi domain-containing protein</fullName>
    </recommendedName>
</protein>
<dbReference type="Gene3D" id="2.10.70.10">
    <property type="entry name" value="Complement Module, domain 1"/>
    <property type="match status" value="3"/>
</dbReference>
<reference evidence="8 9" key="1">
    <citation type="submission" date="2021-06" db="EMBL/GenBank/DDBJ databases">
        <authorList>
            <person name="Palmer J.M."/>
        </authorList>
    </citation>
    <scope>NUCLEOTIDE SEQUENCE [LARGE SCALE GENOMIC DNA]</scope>
    <source>
        <strain evidence="8 9">CL_MEX2019</strain>
        <tissue evidence="8">Muscle</tissue>
    </source>
</reference>
<comment type="caution">
    <text evidence="8">The sequence shown here is derived from an EMBL/GenBank/DDBJ whole genome shotgun (WGS) entry which is preliminary data.</text>
</comment>
<keyword evidence="9" id="KW-1185">Reference proteome</keyword>
<feature type="domain" description="Sushi" evidence="7">
    <location>
        <begin position="86"/>
        <end position="144"/>
    </location>
</feature>
<evidence type="ECO:0000256" key="1">
    <source>
        <dbReference type="ARBA" id="ARBA00004328"/>
    </source>
</evidence>
<dbReference type="Proteomes" id="UP001352852">
    <property type="component" value="Unassembled WGS sequence"/>
</dbReference>
<evidence type="ECO:0000313" key="8">
    <source>
        <dbReference type="EMBL" id="MED6288493.1"/>
    </source>
</evidence>
<dbReference type="SMART" id="SM00032">
    <property type="entry name" value="CCP"/>
    <property type="match status" value="3"/>
</dbReference>
<dbReference type="PANTHER" id="PTHR45785">
    <property type="entry name" value="COMPLEMENT FACTOR H-RELATED"/>
    <property type="match status" value="1"/>
</dbReference>
<evidence type="ECO:0000259" key="7">
    <source>
        <dbReference type="PROSITE" id="PS50923"/>
    </source>
</evidence>
<evidence type="ECO:0000256" key="2">
    <source>
        <dbReference type="ARBA" id="ARBA00022659"/>
    </source>
</evidence>
<evidence type="ECO:0000313" key="9">
    <source>
        <dbReference type="Proteomes" id="UP001352852"/>
    </source>
</evidence>
<dbReference type="PROSITE" id="PS50923">
    <property type="entry name" value="SUSHI"/>
    <property type="match status" value="3"/>
</dbReference>
<name>A0ABU7EQC0_9TELE</name>
<feature type="disulfide bond" evidence="5">
    <location>
        <begin position="88"/>
        <end position="131"/>
    </location>
</feature>
<evidence type="ECO:0000256" key="4">
    <source>
        <dbReference type="ARBA" id="ARBA00023157"/>
    </source>
</evidence>
<evidence type="ECO:0000256" key="6">
    <source>
        <dbReference type="SAM" id="SignalP"/>
    </source>
</evidence>
<dbReference type="CDD" id="cd00033">
    <property type="entry name" value="CCP"/>
    <property type="match status" value="2"/>
</dbReference>
<dbReference type="InterPro" id="IPR051503">
    <property type="entry name" value="ComplSys_Reg/VirEntry_Med"/>
</dbReference>
<feature type="domain" description="Sushi" evidence="7">
    <location>
        <begin position="25"/>
        <end position="84"/>
    </location>
</feature>
<feature type="non-terminal residue" evidence="8">
    <location>
        <position position="272"/>
    </location>
</feature>
<dbReference type="EMBL" id="JAHUTJ010060748">
    <property type="protein sequence ID" value="MED6288493.1"/>
    <property type="molecule type" value="Genomic_DNA"/>
</dbReference>
<dbReference type="Pfam" id="PF00084">
    <property type="entry name" value="Sushi"/>
    <property type="match status" value="3"/>
</dbReference>
<keyword evidence="2 5" id="KW-0768">Sushi</keyword>
<sequence length="272" mass="31238">MWLMGLGLALLVWSPGVVHAIHEEGPCSTPSLKDGHFVPVQDSYPHGTLMKYSCDMGYKPTVEGWWATSQCENGKWSDEPQCVVVTACPRPAIPNAIFDHNSKHWYENGSIIQINCTEGYSLNNQSNTVSCANGTWSLELVCQKHPRACDPPPNVSNAVIIHQKYKEVFRELTKLDYHCKHGFLTEDKESKKSVTCEAGRWSEVPKCSGRDFRWWDILGRDILGRDFRWWDILGRDFQWWDILGRDILGRDFRWRNRTLTGCCHHKDANLSN</sequence>